<gene>
    <name evidence="2" type="ORF">P879_10251</name>
</gene>
<feature type="region of interest" description="Disordered" evidence="1">
    <location>
        <begin position="21"/>
        <end position="42"/>
    </location>
</feature>
<feature type="compositionally biased region" description="Basic and acidic residues" evidence="1">
    <location>
        <begin position="21"/>
        <end position="33"/>
    </location>
</feature>
<evidence type="ECO:0000313" key="3">
    <source>
        <dbReference type="Proteomes" id="UP000699462"/>
    </source>
</evidence>
<keyword evidence="3" id="KW-1185">Reference proteome</keyword>
<accession>A0A8T0D415</accession>
<comment type="caution">
    <text evidence="2">The sequence shown here is derived from an EMBL/GenBank/DDBJ whole genome shotgun (WGS) entry which is preliminary data.</text>
</comment>
<organism evidence="2 3">
    <name type="scientific">Paragonimus westermani</name>
    <dbReference type="NCBI Taxonomy" id="34504"/>
    <lineage>
        <taxon>Eukaryota</taxon>
        <taxon>Metazoa</taxon>
        <taxon>Spiralia</taxon>
        <taxon>Lophotrochozoa</taxon>
        <taxon>Platyhelminthes</taxon>
        <taxon>Trematoda</taxon>
        <taxon>Digenea</taxon>
        <taxon>Plagiorchiida</taxon>
        <taxon>Troglotremata</taxon>
        <taxon>Troglotrematidae</taxon>
        <taxon>Paragonimus</taxon>
    </lineage>
</organism>
<proteinExistence type="predicted"/>
<dbReference type="Proteomes" id="UP000699462">
    <property type="component" value="Unassembled WGS sequence"/>
</dbReference>
<protein>
    <submittedName>
        <fullName evidence="2">Uncharacterized protein</fullName>
    </submittedName>
</protein>
<dbReference type="OrthoDB" id="6288420at2759"/>
<evidence type="ECO:0000256" key="1">
    <source>
        <dbReference type="SAM" id="MobiDB-lite"/>
    </source>
</evidence>
<dbReference type="EMBL" id="JTDF01021071">
    <property type="protein sequence ID" value="KAF8562332.1"/>
    <property type="molecule type" value="Genomic_DNA"/>
</dbReference>
<dbReference type="AlphaFoldDB" id="A0A8T0D415"/>
<feature type="non-terminal residue" evidence="2">
    <location>
        <position position="1"/>
    </location>
</feature>
<name>A0A8T0D415_9TREM</name>
<reference evidence="2 3" key="1">
    <citation type="submission" date="2019-07" db="EMBL/GenBank/DDBJ databases">
        <title>Annotation for the trematode Paragonimus westermani.</title>
        <authorList>
            <person name="Choi Y.-J."/>
        </authorList>
    </citation>
    <scope>NUCLEOTIDE SEQUENCE [LARGE SCALE GENOMIC DNA]</scope>
    <source>
        <strain evidence="2">180907_Pwestermani</strain>
    </source>
</reference>
<evidence type="ECO:0000313" key="2">
    <source>
        <dbReference type="EMBL" id="KAF8562332.1"/>
    </source>
</evidence>
<sequence>TRTSLESLKKPFALWSKELRHDTTTSKIPEEQSLKASSSSTIEPMDREQLALLTLKESERLFSEAKMLIPAQDEIDNAQRGRILMQPSSSLQSENNPVSEVRFHSRFANLPLYQGYGLIAHQLALYKQQQLQQQSWNGQTESINSISAITTTTSTNTTTTTTTTVKSPEPNTTFTNAVEWFGQTNDEFGPGIELNLATNALVSLLDESTERFLKEAAKQWYRIGCTSFELPGKISQSNLRIPEAKKSISWSEQLSEGKSLETVSFYFSPPDDVIGMF</sequence>